<dbReference type="RefSeq" id="WP_115848615.1">
    <property type="nucleotide sequence ID" value="NZ_QTUC01000001.1"/>
</dbReference>
<protein>
    <submittedName>
        <fullName evidence="4">4-hydroxy-tetrahydrodipicolinate synthase</fullName>
    </submittedName>
</protein>
<dbReference type="OrthoDB" id="3680506at2"/>
<dbReference type="InterPro" id="IPR002220">
    <property type="entry name" value="DapA-like"/>
</dbReference>
<keyword evidence="3" id="KW-0704">Schiff base</keyword>
<dbReference type="SUPFAM" id="SSF51569">
    <property type="entry name" value="Aldolase"/>
    <property type="match status" value="1"/>
</dbReference>
<dbReference type="PANTHER" id="PTHR12128">
    <property type="entry name" value="DIHYDRODIPICOLINATE SYNTHASE"/>
    <property type="match status" value="1"/>
</dbReference>
<dbReference type="EMBL" id="QTUC01000001">
    <property type="protein sequence ID" value="REF34701.1"/>
    <property type="molecule type" value="Genomic_DNA"/>
</dbReference>
<dbReference type="GO" id="GO:0008840">
    <property type="term" value="F:4-hydroxy-tetrahydrodipicolinate synthase activity"/>
    <property type="evidence" value="ECO:0007669"/>
    <property type="project" value="TreeGrafter"/>
</dbReference>
<comment type="caution">
    <text evidence="4">The sequence shown here is derived from an EMBL/GenBank/DDBJ whole genome shotgun (WGS) entry which is preliminary data.</text>
</comment>
<dbReference type="Gene3D" id="3.20.20.70">
    <property type="entry name" value="Aldolase class I"/>
    <property type="match status" value="1"/>
</dbReference>
<evidence type="ECO:0000256" key="2">
    <source>
        <dbReference type="ARBA" id="ARBA00023239"/>
    </source>
</evidence>
<comment type="similarity">
    <text evidence="1">Belongs to the DapA family.</text>
</comment>
<organism evidence="4 5">
    <name type="scientific">Thermasporomyces composti</name>
    <dbReference type="NCBI Taxonomy" id="696763"/>
    <lineage>
        <taxon>Bacteria</taxon>
        <taxon>Bacillati</taxon>
        <taxon>Actinomycetota</taxon>
        <taxon>Actinomycetes</taxon>
        <taxon>Propionibacteriales</taxon>
        <taxon>Nocardioidaceae</taxon>
        <taxon>Thermasporomyces</taxon>
    </lineage>
</organism>
<dbReference type="AlphaFoldDB" id="A0A3D9VBN5"/>
<gene>
    <name evidence="4" type="ORF">DFJ64_0065</name>
</gene>
<keyword evidence="2" id="KW-0456">Lyase</keyword>
<keyword evidence="5" id="KW-1185">Reference proteome</keyword>
<dbReference type="PRINTS" id="PR00146">
    <property type="entry name" value="DHPICSNTHASE"/>
</dbReference>
<reference evidence="4 5" key="1">
    <citation type="submission" date="2018-08" db="EMBL/GenBank/DDBJ databases">
        <title>Sequencing the genomes of 1000 actinobacteria strains.</title>
        <authorList>
            <person name="Klenk H.-P."/>
        </authorList>
    </citation>
    <scope>NUCLEOTIDE SEQUENCE [LARGE SCALE GENOMIC DNA]</scope>
    <source>
        <strain evidence="4 5">DSM 22891</strain>
    </source>
</reference>
<evidence type="ECO:0000256" key="1">
    <source>
        <dbReference type="ARBA" id="ARBA00007592"/>
    </source>
</evidence>
<dbReference type="InterPro" id="IPR013785">
    <property type="entry name" value="Aldolase_TIM"/>
</dbReference>
<evidence type="ECO:0000313" key="5">
    <source>
        <dbReference type="Proteomes" id="UP000256485"/>
    </source>
</evidence>
<dbReference type="PANTHER" id="PTHR12128:SF66">
    <property type="entry name" value="4-HYDROXY-2-OXOGLUTARATE ALDOLASE, MITOCHONDRIAL"/>
    <property type="match status" value="1"/>
</dbReference>
<proteinExistence type="inferred from homology"/>
<accession>A0A3D9VBN5</accession>
<evidence type="ECO:0000313" key="4">
    <source>
        <dbReference type="EMBL" id="REF34701.1"/>
    </source>
</evidence>
<dbReference type="PROSITE" id="PS00665">
    <property type="entry name" value="DHDPS_1"/>
    <property type="match status" value="1"/>
</dbReference>
<dbReference type="Pfam" id="PF00701">
    <property type="entry name" value="DHDPS"/>
    <property type="match status" value="1"/>
</dbReference>
<evidence type="ECO:0000256" key="3">
    <source>
        <dbReference type="ARBA" id="ARBA00023270"/>
    </source>
</evidence>
<dbReference type="Proteomes" id="UP000256485">
    <property type="component" value="Unassembled WGS sequence"/>
</dbReference>
<dbReference type="CDD" id="cd00408">
    <property type="entry name" value="DHDPS-like"/>
    <property type="match status" value="1"/>
</dbReference>
<dbReference type="SMART" id="SM01130">
    <property type="entry name" value="DHDPS"/>
    <property type="match status" value="1"/>
</dbReference>
<dbReference type="InterPro" id="IPR020624">
    <property type="entry name" value="Schiff_base-form_aldolases_CS"/>
</dbReference>
<sequence length="259" mass="25974">MASPAFVGVGVALLTLFTSEGEVDVPATVDHARRLVDAGVRAVLVAGTTGEAETLDDAERADLIAAVRDALPEEITVIAGASGAWPRAAARRTAAARAAGADAVLVSPARGGVDQRELFASVADAAGGPERVIGYHNPGPLGVPGIDVGTLPDLPIGGLKDSSADPVRLLHELSTWDGAIYVGSGALLSFAGPLGVAGALLAFANVAPEACIKAFGGDATAQRELADLAIAVRASGLRALKDAAAARYGTSTVCRLALR</sequence>
<name>A0A3D9VBN5_THECX</name>